<dbReference type="AlphaFoldDB" id="A0A3Q7YCI4"/>
<keyword evidence="13" id="KW-1133">Transmembrane helix</keyword>
<dbReference type="Gene3D" id="2.60.40.2310">
    <property type="match status" value="1"/>
</dbReference>
<accession>A0A3Q7YCI4</accession>
<feature type="transmembrane region" description="Helical" evidence="13">
    <location>
        <begin position="743"/>
        <end position="765"/>
    </location>
</feature>
<dbReference type="PROSITE" id="PS51892">
    <property type="entry name" value="SUBTILASE"/>
    <property type="match status" value="1"/>
</dbReference>
<evidence type="ECO:0000313" key="19">
    <source>
        <dbReference type="RefSeq" id="XP_027187465.1"/>
    </source>
</evidence>
<dbReference type="PANTHER" id="PTHR10795">
    <property type="entry name" value="PROPROTEIN CONVERTASE SUBTILISIN/KEXIN"/>
    <property type="match status" value="1"/>
</dbReference>
<dbReference type="OrthoDB" id="206201at2759"/>
<dbReference type="Gene3D" id="3.50.30.30">
    <property type="match status" value="1"/>
</dbReference>
<dbReference type="Pfam" id="PF05922">
    <property type="entry name" value="Inhibitor_I9"/>
    <property type="match status" value="1"/>
</dbReference>
<comment type="similarity">
    <text evidence="3 12">Belongs to the peptidase S8 family.</text>
</comment>
<evidence type="ECO:0000256" key="5">
    <source>
        <dbReference type="ARBA" id="ARBA00022525"/>
    </source>
</evidence>
<dbReference type="GO" id="GO:0009609">
    <property type="term" value="P:response to symbiotic bacterium"/>
    <property type="evidence" value="ECO:0007669"/>
    <property type="project" value="UniProtKB-ARBA"/>
</dbReference>
<dbReference type="PaxDb" id="3827-XP_004490922.1"/>
<keyword evidence="4" id="KW-0052">Apoplast</keyword>
<evidence type="ECO:0000256" key="8">
    <source>
        <dbReference type="ARBA" id="ARBA00022801"/>
    </source>
</evidence>
<feature type="active site" description="Charge relay system" evidence="11 12">
    <location>
        <position position="206"/>
    </location>
</feature>
<dbReference type="CDD" id="cd02120">
    <property type="entry name" value="PA_subtilisin_like"/>
    <property type="match status" value="1"/>
</dbReference>
<dbReference type="CDD" id="cd04852">
    <property type="entry name" value="Peptidases_S8_3"/>
    <property type="match status" value="1"/>
</dbReference>
<keyword evidence="7 14" id="KW-0732">Signal</keyword>
<keyword evidence="13" id="KW-0472">Membrane</keyword>
<evidence type="ECO:0000256" key="10">
    <source>
        <dbReference type="ARBA" id="ARBA00023180"/>
    </source>
</evidence>
<dbReference type="GO" id="GO:0004252">
    <property type="term" value="F:serine-type endopeptidase activity"/>
    <property type="evidence" value="ECO:0007669"/>
    <property type="project" value="UniProtKB-UniRule"/>
</dbReference>
<dbReference type="PRINTS" id="PR00723">
    <property type="entry name" value="SUBTILISIN"/>
</dbReference>
<dbReference type="InterPro" id="IPR034197">
    <property type="entry name" value="Peptidases_S8_3"/>
</dbReference>
<keyword evidence="6 12" id="KW-0645">Protease</keyword>
<comment type="subcellular location">
    <subcellularLocation>
        <location evidence="2">Secreted</location>
        <location evidence="2">Extracellular space</location>
        <location evidence="2">Apoplast</location>
    </subcellularLocation>
</comment>
<evidence type="ECO:0000259" key="16">
    <source>
        <dbReference type="Pfam" id="PF05922"/>
    </source>
</evidence>
<dbReference type="FunFam" id="3.40.50.200:FF:000006">
    <property type="entry name" value="Subtilisin-like protease SBT1.5"/>
    <property type="match status" value="1"/>
</dbReference>
<comment type="function">
    <text evidence="1">Required for arbuscular mycorrhiza (AM) development during AM symbiosis with AM fungi (e.g. Glomeromycota intraradices).</text>
</comment>
<dbReference type="Pfam" id="PF17766">
    <property type="entry name" value="fn3_6"/>
    <property type="match status" value="1"/>
</dbReference>
<dbReference type="InterPro" id="IPR045051">
    <property type="entry name" value="SBT"/>
</dbReference>
<name>A0A3Q7YCI4_CICAR</name>
<dbReference type="InterPro" id="IPR036852">
    <property type="entry name" value="Peptidase_S8/S53_dom_sf"/>
</dbReference>
<dbReference type="GO" id="GO:0048046">
    <property type="term" value="C:apoplast"/>
    <property type="evidence" value="ECO:0007669"/>
    <property type="project" value="UniProtKB-SubCell"/>
</dbReference>
<dbReference type="SUPFAM" id="SSF52743">
    <property type="entry name" value="Subtilisin-like"/>
    <property type="match status" value="1"/>
</dbReference>
<evidence type="ECO:0000256" key="14">
    <source>
        <dbReference type="SAM" id="SignalP"/>
    </source>
</evidence>
<dbReference type="InterPro" id="IPR010259">
    <property type="entry name" value="S8pro/Inhibitor_I9"/>
</dbReference>
<dbReference type="Gene3D" id="3.40.50.200">
    <property type="entry name" value="Peptidase S8/S53 domain"/>
    <property type="match status" value="1"/>
</dbReference>
<dbReference type="InterPro" id="IPR015500">
    <property type="entry name" value="Peptidase_S8_subtilisin-rel"/>
</dbReference>
<dbReference type="Proteomes" id="UP000087171">
    <property type="component" value="Chromosome Ca2"/>
</dbReference>
<keyword evidence="18" id="KW-1185">Reference proteome</keyword>
<evidence type="ECO:0000256" key="3">
    <source>
        <dbReference type="ARBA" id="ARBA00011073"/>
    </source>
</evidence>
<evidence type="ECO:0000256" key="4">
    <source>
        <dbReference type="ARBA" id="ARBA00022523"/>
    </source>
</evidence>
<gene>
    <name evidence="19" type="primary">LOC101510980</name>
</gene>
<evidence type="ECO:0000256" key="11">
    <source>
        <dbReference type="PIRSR" id="PIRSR615500-1"/>
    </source>
</evidence>
<evidence type="ECO:0000256" key="6">
    <source>
        <dbReference type="ARBA" id="ARBA00022670"/>
    </source>
</evidence>
<feature type="domain" description="Peptidase S8/S53" evidence="15">
    <location>
        <begin position="132"/>
        <end position="583"/>
    </location>
</feature>
<feature type="active site" description="Charge relay system" evidence="11 12">
    <location>
        <position position="532"/>
    </location>
</feature>
<evidence type="ECO:0000256" key="1">
    <source>
        <dbReference type="ARBA" id="ARBA00002076"/>
    </source>
</evidence>
<keyword evidence="8 12" id="KW-0378">Hydrolase</keyword>
<dbReference type="Pfam" id="PF00082">
    <property type="entry name" value="Peptidase_S8"/>
    <property type="match status" value="1"/>
</dbReference>
<organism evidence="18 19">
    <name type="scientific">Cicer arietinum</name>
    <name type="common">Chickpea</name>
    <name type="synonym">Garbanzo</name>
    <dbReference type="NCBI Taxonomy" id="3827"/>
    <lineage>
        <taxon>Eukaryota</taxon>
        <taxon>Viridiplantae</taxon>
        <taxon>Streptophyta</taxon>
        <taxon>Embryophyta</taxon>
        <taxon>Tracheophyta</taxon>
        <taxon>Spermatophyta</taxon>
        <taxon>Magnoliopsida</taxon>
        <taxon>eudicotyledons</taxon>
        <taxon>Gunneridae</taxon>
        <taxon>Pentapetalae</taxon>
        <taxon>rosids</taxon>
        <taxon>fabids</taxon>
        <taxon>Fabales</taxon>
        <taxon>Fabaceae</taxon>
        <taxon>Papilionoideae</taxon>
        <taxon>50 kb inversion clade</taxon>
        <taxon>NPAAA clade</taxon>
        <taxon>Hologalegina</taxon>
        <taxon>IRL clade</taxon>
        <taxon>Cicereae</taxon>
        <taxon>Cicer</taxon>
    </lineage>
</organism>
<keyword evidence="9 12" id="KW-0720">Serine protease</keyword>
<feature type="domain" description="Subtilisin-like protease fibronectin type-III" evidence="17">
    <location>
        <begin position="636"/>
        <end position="733"/>
    </location>
</feature>
<evidence type="ECO:0000256" key="12">
    <source>
        <dbReference type="PROSITE-ProRule" id="PRU01240"/>
    </source>
</evidence>
<dbReference type="GO" id="GO:0009610">
    <property type="term" value="P:response to symbiotic fungus"/>
    <property type="evidence" value="ECO:0007669"/>
    <property type="project" value="UniProtKB-ARBA"/>
</dbReference>
<dbReference type="PROSITE" id="PS00138">
    <property type="entry name" value="SUBTILASE_SER"/>
    <property type="match status" value="1"/>
</dbReference>
<dbReference type="InterPro" id="IPR000209">
    <property type="entry name" value="Peptidase_S8/S53_dom"/>
</dbReference>
<evidence type="ECO:0000259" key="15">
    <source>
        <dbReference type="Pfam" id="PF00082"/>
    </source>
</evidence>
<dbReference type="KEGG" id="cam:101510980"/>
<feature type="domain" description="Inhibitor I9" evidence="16">
    <location>
        <begin position="34"/>
        <end position="110"/>
    </location>
</feature>
<keyword evidence="10" id="KW-0325">Glycoprotein</keyword>
<dbReference type="InterPro" id="IPR041469">
    <property type="entry name" value="Subtilisin-like_FN3"/>
</dbReference>
<feature type="signal peptide" evidence="14">
    <location>
        <begin position="1"/>
        <end position="25"/>
    </location>
</feature>
<reference evidence="18" key="1">
    <citation type="journal article" date="2013" name="Nat. Biotechnol.">
        <title>Draft genome sequence of chickpea (Cicer arietinum) provides a resource for trait improvement.</title>
        <authorList>
            <person name="Varshney R.K."/>
            <person name="Song C."/>
            <person name="Saxena R.K."/>
            <person name="Azam S."/>
            <person name="Yu S."/>
            <person name="Sharpe A.G."/>
            <person name="Cannon S."/>
            <person name="Baek J."/>
            <person name="Rosen B.D."/>
            <person name="Tar'an B."/>
            <person name="Millan T."/>
            <person name="Zhang X."/>
            <person name="Ramsay L.D."/>
            <person name="Iwata A."/>
            <person name="Wang Y."/>
            <person name="Nelson W."/>
            <person name="Farmer A.D."/>
            <person name="Gaur P.M."/>
            <person name="Soderlund C."/>
            <person name="Penmetsa R.V."/>
            <person name="Xu C."/>
            <person name="Bharti A.K."/>
            <person name="He W."/>
            <person name="Winter P."/>
            <person name="Zhao S."/>
            <person name="Hane J.K."/>
            <person name="Carrasquilla-Garcia N."/>
            <person name="Condie J.A."/>
            <person name="Upadhyaya H.D."/>
            <person name="Luo M.C."/>
            <person name="Thudi M."/>
            <person name="Gowda C.L."/>
            <person name="Singh N.P."/>
            <person name="Lichtenzveig J."/>
            <person name="Gali K.K."/>
            <person name="Rubio J."/>
            <person name="Nadarajan N."/>
            <person name="Dolezel J."/>
            <person name="Bansal K.C."/>
            <person name="Xu X."/>
            <person name="Edwards D."/>
            <person name="Zhang G."/>
            <person name="Kahl G."/>
            <person name="Gil J."/>
            <person name="Singh K.B."/>
            <person name="Datta S.K."/>
            <person name="Jackson S.A."/>
            <person name="Wang J."/>
            <person name="Cook D.R."/>
        </authorList>
    </citation>
    <scope>NUCLEOTIDE SEQUENCE [LARGE SCALE GENOMIC DNA]</scope>
    <source>
        <strain evidence="18">cv. CDC Frontier</strain>
    </source>
</reference>
<evidence type="ECO:0000313" key="18">
    <source>
        <dbReference type="Proteomes" id="UP000087171"/>
    </source>
</evidence>
<proteinExistence type="inferred from homology"/>
<evidence type="ECO:0000256" key="7">
    <source>
        <dbReference type="ARBA" id="ARBA00022729"/>
    </source>
</evidence>
<dbReference type="InterPro" id="IPR023828">
    <property type="entry name" value="Peptidase_S8_Ser-AS"/>
</dbReference>
<evidence type="ECO:0000256" key="13">
    <source>
        <dbReference type="SAM" id="Phobius"/>
    </source>
</evidence>
<evidence type="ECO:0000256" key="2">
    <source>
        <dbReference type="ARBA" id="ARBA00004271"/>
    </source>
</evidence>
<evidence type="ECO:0000256" key="9">
    <source>
        <dbReference type="ARBA" id="ARBA00022825"/>
    </source>
</evidence>
<keyword evidence="13" id="KW-0812">Transmembrane</keyword>
<protein>
    <submittedName>
        <fullName evidence="19">Cucumisin-like</fullName>
    </submittedName>
</protein>
<dbReference type="GeneID" id="101510980"/>
<sequence>MDGRSSIGFLLLLVTLISLFVKCYSFSQDDDLKTYIVYTGSSIKDETSSLLHYNYLLQQAANSDSMPKSILHHYKRSFSGFVAKLTKEEANRMAGLPGVVSVFPNEKSHLLTTRSWDFISFPQYVERENSESDVIVGVIDSGIWPESSSFNDKGLSPPPAKWKGTCETASNFTCNNKIIGARCYLPPLDDLLSPTDIESPRDSIGHGTHTAATAAGNPIGMASMLGLAEGTARGGAPSARIAVYKVCWFSGCDDANILAAFDDAIADGVDILSVSIGKDSANNIYFRDALSIGSFHAMRHGVLTVLSAGNKGPHPKSVQNFQPWAISVAASTLDRKFVTIVKLGDNRTFEGISLNTFDLQGKQYPLIFGRDAANTGVDKHLSRNCSMNSLDDKLVKGNIVVCEGRLGAPEAFRAGAVGVLIQGQTSMDNAFSFPLPACYLLSKDVAKIRKYMHSTRFPSATIFKSNELKDTMAPIIASFSARGPNNATPEILKPDLVAPGVDILATWSPISPINDIIGESRKLEFNIISGTSMSCPHVSGAAAYIKSFHPTWSPAAIRSALMTTAKQMSSKNNNDAEFAYGAGQIDPVKAVNPGLIYDASETDYITFLCGQGVNGTVLQQITEDENNCSKTSTARDLNYPSFAIKAPRPKHHVSGSFKRIVTNVGLPMSTYRAIVTTPKGLNISVKPNVLSFTSQGENQTYVLTIEGSMKESIGSASLVWDNGNIQVRSPIIVFDERAEKAKGTNLCCINFIYIVIFNLLFYIIIE</sequence>
<feature type="active site" description="Charge relay system" evidence="11 12">
    <location>
        <position position="140"/>
    </location>
</feature>
<dbReference type="RefSeq" id="XP_027187465.1">
    <property type="nucleotide sequence ID" value="XM_027331664.1"/>
</dbReference>
<dbReference type="Gene3D" id="3.30.70.80">
    <property type="entry name" value="Peptidase S8 propeptide/proteinase inhibitor I9"/>
    <property type="match status" value="1"/>
</dbReference>
<feature type="chain" id="PRO_5018542248" evidence="14">
    <location>
        <begin position="26"/>
        <end position="766"/>
    </location>
</feature>
<keyword evidence="5" id="KW-0964">Secreted</keyword>
<evidence type="ECO:0000259" key="17">
    <source>
        <dbReference type="Pfam" id="PF17766"/>
    </source>
</evidence>
<dbReference type="InterPro" id="IPR037045">
    <property type="entry name" value="S8pro/Inhibitor_I9_sf"/>
</dbReference>
<dbReference type="GO" id="GO:0006508">
    <property type="term" value="P:proteolysis"/>
    <property type="evidence" value="ECO:0007669"/>
    <property type="project" value="UniProtKB-KW"/>
</dbReference>
<reference evidence="19" key="2">
    <citation type="submission" date="2025-08" db="UniProtKB">
        <authorList>
            <consortium name="RefSeq"/>
        </authorList>
    </citation>
    <scope>IDENTIFICATION</scope>
    <source>
        <tissue evidence="19">Etiolated seedlings</tissue>
    </source>
</reference>